<evidence type="ECO:0000313" key="2">
    <source>
        <dbReference type="Proteomes" id="UP000001845"/>
    </source>
</evidence>
<dbReference type="AlphaFoldDB" id="D5E5Q6"/>
<gene>
    <name evidence="1" type="ordered locus">MCRO_0473</name>
</gene>
<evidence type="ECO:0000313" key="1">
    <source>
        <dbReference type="EMBL" id="ADE19916.1"/>
    </source>
</evidence>
<protein>
    <submittedName>
        <fullName evidence="1">Uncharacterized protein</fullName>
    </submittedName>
</protein>
<proteinExistence type="predicted"/>
<dbReference type="Proteomes" id="UP000001845">
    <property type="component" value="Chromosome"/>
</dbReference>
<dbReference type="RefSeq" id="WP_013054692.1">
    <property type="nucleotide sequence ID" value="NC_014014.1"/>
</dbReference>
<reference evidence="2" key="1">
    <citation type="submission" date="2010-03" db="EMBL/GenBank/DDBJ databases">
        <title>The complete genome of Mycoplasma crocodyli MP145.</title>
        <authorList>
            <person name="Glass J.I."/>
            <person name="Durkin A.S."/>
            <person name="Hostetler J."/>
            <person name="Jackson J."/>
            <person name="Johnson J."/>
            <person name="May M.A."/>
            <person name="Paralanov V."/>
            <person name="Radune D."/>
            <person name="Szczypinski B."/>
            <person name="Brown D.R."/>
        </authorList>
    </citation>
    <scope>NUCLEOTIDE SEQUENCE [LARGE SCALE GENOMIC DNA]</scope>
    <source>
        <strain evidence="2">ATCC 51981 / MP145</strain>
    </source>
</reference>
<dbReference type="EMBL" id="CP001991">
    <property type="protein sequence ID" value="ADE19916.1"/>
    <property type="molecule type" value="Genomic_DNA"/>
</dbReference>
<name>D5E5Q6_MYCCM</name>
<reference key="2">
    <citation type="submission" date="2010-03" db="EMBL/GenBank/DDBJ databases">
        <authorList>
            <person name="Ma Z."/>
            <person name="Wang X."/>
            <person name="Liu H."/>
        </authorList>
    </citation>
    <scope>NUCLEOTIDE SEQUENCE</scope>
    <source>
        <strain>MP145</strain>
    </source>
</reference>
<dbReference type="KEGG" id="mcd:MCRO_0473"/>
<sequence>MDNIENILSGSKSKDLIVFDPELPSKQAQNIPIYKILRLNNKSLLAINNIIEKDITNENTYGAPKQVSWIPKTLEKINQTFTQTIVMKHNGQTSELFLQNSSVLVIGEEKGTTYFIPIKFSPRVPKNPVKSNQIFNSKARIRKQLYVNSVFSISTEAFKRMVDLHQDEKEAIAASLTLADQIKILKQISQTFSKKKLPIYIKFLIIFPPNRDNPKLKDIEFENYWATRERIKMDSHIIENLRTKIRNELLDSFPLTNQIAKNEKEGKND</sequence>
<organism evidence="1 2">
    <name type="scientific">Mycoplasma crocodyli (strain ATCC 51981 / MP145)</name>
    <dbReference type="NCBI Taxonomy" id="512564"/>
    <lineage>
        <taxon>Bacteria</taxon>
        <taxon>Bacillati</taxon>
        <taxon>Mycoplasmatota</taxon>
        <taxon>Mollicutes</taxon>
        <taxon>Mycoplasmataceae</taxon>
        <taxon>Mycoplasma</taxon>
    </lineage>
</organism>
<accession>D5E5Q6</accession>
<dbReference type="HOGENOM" id="CLU_1033707_0_0_14"/>
<reference evidence="1 2" key="3">
    <citation type="journal article" date="2011" name="J. Bacteriol.">
        <title>Genome sequences of Mycoplasma alligatoris A21JP2T and Mycoplasma crocodyli MP145T.</title>
        <authorList>
            <person name="Brown D.R."/>
            <person name="Farmerie W.G."/>
            <person name="May M."/>
            <person name="Benders G.A."/>
            <person name="Durkin A.S."/>
            <person name="Hlavinka K."/>
            <person name="Hostetler J."/>
            <person name="Jackson J."/>
            <person name="Johnson J."/>
            <person name="Miller R.H."/>
            <person name="Paralanov V."/>
            <person name="Radune D."/>
            <person name="Szczypinski B."/>
            <person name="Glass J.I."/>
        </authorList>
    </citation>
    <scope>NUCLEOTIDE SEQUENCE [LARGE SCALE GENOMIC DNA]</scope>
    <source>
        <strain evidence="2">ATCC 51981 / MP145</strain>
    </source>
</reference>
<keyword evidence="2" id="KW-1185">Reference proteome</keyword>